<dbReference type="OrthoDB" id="424144at2759"/>
<protein>
    <submittedName>
        <fullName evidence="2">Uncharacterized protein</fullName>
    </submittedName>
</protein>
<dbReference type="Proteomes" id="UP000007800">
    <property type="component" value="Unassembled WGS sequence"/>
</dbReference>
<dbReference type="InParanoid" id="C5L8K6"/>
<dbReference type="GeneID" id="9059136"/>
<dbReference type="EMBL" id="GG680188">
    <property type="protein sequence ID" value="EER06939.1"/>
    <property type="molecule type" value="Genomic_DNA"/>
</dbReference>
<reference evidence="2 3" key="1">
    <citation type="submission" date="2008-07" db="EMBL/GenBank/DDBJ databases">
        <authorList>
            <person name="El-Sayed N."/>
            <person name="Caler E."/>
            <person name="Inman J."/>
            <person name="Amedeo P."/>
            <person name="Hass B."/>
            <person name="Wortman J."/>
        </authorList>
    </citation>
    <scope>NUCLEOTIDE SEQUENCE [LARGE SCALE GENOMIC DNA]</scope>
    <source>
        <strain evidence="3">ATCC 50983 / TXsc</strain>
    </source>
</reference>
<evidence type="ECO:0000313" key="2">
    <source>
        <dbReference type="EMBL" id="EER06939.1"/>
    </source>
</evidence>
<keyword evidence="3" id="KW-1185">Reference proteome</keyword>
<feature type="region of interest" description="Disordered" evidence="1">
    <location>
        <begin position="1"/>
        <end position="23"/>
    </location>
</feature>
<evidence type="ECO:0000256" key="1">
    <source>
        <dbReference type="SAM" id="MobiDB-lite"/>
    </source>
</evidence>
<organism evidence="3">
    <name type="scientific">Perkinsus marinus (strain ATCC 50983 / TXsc)</name>
    <dbReference type="NCBI Taxonomy" id="423536"/>
    <lineage>
        <taxon>Eukaryota</taxon>
        <taxon>Sar</taxon>
        <taxon>Alveolata</taxon>
        <taxon>Perkinsozoa</taxon>
        <taxon>Perkinsea</taxon>
        <taxon>Perkinsida</taxon>
        <taxon>Perkinsidae</taxon>
        <taxon>Perkinsus</taxon>
    </lineage>
</organism>
<proteinExistence type="predicted"/>
<sequence>MTTVTMAKPVDSPSASHPMRQGSCKTAVVTVETRDDRVSTAVGSISFDWATPHHLVVDDCRITLSGPFRVTVQDKSDLSRARADPHFAQWVETGIRSIDIDICEGPEDFFDGLHSFLVYAGGRYRVPWDSCGSVGSNLFDHFCDALDTVFLQIADKAACCVFKWVDRVAEAFGADDPNAIAVPSSPVWSVGTDTKQEVGTTTSSSSTFGTQCGDDEEDVVLVERRESTPTLADSEFWQDCAMPEAVIISNAVISDEREGADGTPDTTSSEAKDDVRDVVARVIGVGLMGAPMEMATGGEDFDGVMVECDTISEFCEVGSEDCHTDGASDCESWVAL</sequence>
<dbReference type="RefSeq" id="XP_002775123.1">
    <property type="nucleotide sequence ID" value="XM_002775077.1"/>
</dbReference>
<dbReference type="AlphaFoldDB" id="C5L8K6"/>
<evidence type="ECO:0000313" key="3">
    <source>
        <dbReference type="Proteomes" id="UP000007800"/>
    </source>
</evidence>
<name>C5L8K6_PERM5</name>
<accession>C5L8K6</accession>
<gene>
    <name evidence="2" type="ORF">Pmar_PMAR017860</name>
</gene>